<dbReference type="SUPFAM" id="SSF55729">
    <property type="entry name" value="Acyl-CoA N-acyltransferases (Nat)"/>
    <property type="match status" value="1"/>
</dbReference>
<keyword evidence="2" id="KW-0808">Transferase</keyword>
<name>A9KMS6_LACP7</name>
<reference evidence="3" key="1">
    <citation type="submission" date="2007-11" db="EMBL/GenBank/DDBJ databases">
        <title>Complete genome sequence of Clostridium phytofermentans ISDg.</title>
        <authorList>
            <person name="Leschine S.B."/>
            <person name="Warnick T.A."/>
            <person name="Blanchard J.L."/>
            <person name="Schnell D.J."/>
            <person name="Petit E.L."/>
            <person name="LaTouf W.G."/>
            <person name="Copeland A."/>
            <person name="Lucas S."/>
            <person name="Lapidus A."/>
            <person name="Barry K."/>
            <person name="Glavina del Rio T."/>
            <person name="Dalin E."/>
            <person name="Tice H."/>
            <person name="Pitluck S."/>
            <person name="Kiss H."/>
            <person name="Brettin T."/>
            <person name="Bruce D."/>
            <person name="Detter J.C."/>
            <person name="Han C."/>
            <person name="Kuske C."/>
            <person name="Schmutz J."/>
            <person name="Larimer F."/>
            <person name="Land M."/>
            <person name="Hauser L."/>
            <person name="Kyrpides N."/>
            <person name="Kim E.A."/>
            <person name="Richardson P."/>
        </authorList>
    </citation>
    <scope>NUCLEOTIDE SEQUENCE [LARGE SCALE GENOMIC DNA]</scope>
    <source>
        <strain evidence="3">ATCC 700394 / DSM 18823 / ISDg</strain>
    </source>
</reference>
<dbReference type="KEGG" id="cpy:Cphy_2576"/>
<evidence type="ECO:0000313" key="2">
    <source>
        <dbReference type="EMBL" id="ABX42937.1"/>
    </source>
</evidence>
<feature type="domain" description="N-acetyltransferase" evidence="1">
    <location>
        <begin position="3"/>
        <end position="167"/>
    </location>
</feature>
<dbReference type="OrthoDB" id="8479334at2"/>
<dbReference type="Proteomes" id="UP000000370">
    <property type="component" value="Chromosome"/>
</dbReference>
<dbReference type="PROSITE" id="PS51186">
    <property type="entry name" value="GNAT"/>
    <property type="match status" value="1"/>
</dbReference>
<gene>
    <name evidence="2" type="ordered locus">Cphy_2576</name>
</gene>
<dbReference type="InterPro" id="IPR016181">
    <property type="entry name" value="Acyl_CoA_acyltransferase"/>
</dbReference>
<dbReference type="STRING" id="357809.Cphy_2576"/>
<evidence type="ECO:0000313" key="3">
    <source>
        <dbReference type="Proteomes" id="UP000000370"/>
    </source>
</evidence>
<proteinExistence type="predicted"/>
<dbReference type="HOGENOM" id="CLU_112329_1_1_9"/>
<dbReference type="RefSeq" id="WP_012200590.1">
    <property type="nucleotide sequence ID" value="NC_010001.1"/>
</dbReference>
<dbReference type="GO" id="GO:0016747">
    <property type="term" value="F:acyltransferase activity, transferring groups other than amino-acyl groups"/>
    <property type="evidence" value="ECO:0007669"/>
    <property type="project" value="InterPro"/>
</dbReference>
<keyword evidence="3" id="KW-1185">Reference proteome</keyword>
<evidence type="ECO:0000259" key="1">
    <source>
        <dbReference type="PROSITE" id="PS51186"/>
    </source>
</evidence>
<sequence length="168" mass="20313">MKVELKQVTADEKEILKNLLEKYDYEFSQWDQRDVNKLGLYGYEYLDYYWTEDKRWAYFILVDEKLAGFAMVINLPEVDDRPTDFQMAEFFVMYKYRRSGVGKEAFFKVLDNHKGRWQLKRHPANLASVHFWNNVIHEYTNGQYELVEAYPRTEYDDGTLADVFFFEC</sequence>
<dbReference type="AlphaFoldDB" id="A9KMS6"/>
<dbReference type="InterPro" id="IPR000182">
    <property type="entry name" value="GNAT_dom"/>
</dbReference>
<organism evidence="2 3">
    <name type="scientific">Lachnoclostridium phytofermentans (strain ATCC 700394 / DSM 18823 / ISDg)</name>
    <name type="common">Clostridium phytofermentans</name>
    <dbReference type="NCBI Taxonomy" id="357809"/>
    <lineage>
        <taxon>Bacteria</taxon>
        <taxon>Bacillati</taxon>
        <taxon>Bacillota</taxon>
        <taxon>Clostridia</taxon>
        <taxon>Lachnospirales</taxon>
        <taxon>Lachnospiraceae</taxon>
    </lineage>
</organism>
<accession>A9KMS6</accession>
<dbReference type="Gene3D" id="3.40.630.30">
    <property type="match status" value="1"/>
</dbReference>
<dbReference type="eggNOG" id="COG5628">
    <property type="taxonomic scope" value="Bacteria"/>
</dbReference>
<dbReference type="EMBL" id="CP000885">
    <property type="protein sequence ID" value="ABX42937.1"/>
    <property type="molecule type" value="Genomic_DNA"/>
</dbReference>
<dbReference type="CDD" id="cd04301">
    <property type="entry name" value="NAT_SF"/>
    <property type="match status" value="1"/>
</dbReference>
<protein>
    <submittedName>
        <fullName evidence="2">Acetyltransferase</fullName>
    </submittedName>
</protein>
<dbReference type="Pfam" id="PF00583">
    <property type="entry name" value="Acetyltransf_1"/>
    <property type="match status" value="1"/>
</dbReference>